<dbReference type="Proteomes" id="UP000801492">
    <property type="component" value="Unassembled WGS sequence"/>
</dbReference>
<organism evidence="1 2">
    <name type="scientific">Ignelater luminosus</name>
    <name type="common">Cucubano</name>
    <name type="synonym">Pyrophorus luminosus</name>
    <dbReference type="NCBI Taxonomy" id="2038154"/>
    <lineage>
        <taxon>Eukaryota</taxon>
        <taxon>Metazoa</taxon>
        <taxon>Ecdysozoa</taxon>
        <taxon>Arthropoda</taxon>
        <taxon>Hexapoda</taxon>
        <taxon>Insecta</taxon>
        <taxon>Pterygota</taxon>
        <taxon>Neoptera</taxon>
        <taxon>Endopterygota</taxon>
        <taxon>Coleoptera</taxon>
        <taxon>Polyphaga</taxon>
        <taxon>Elateriformia</taxon>
        <taxon>Elateroidea</taxon>
        <taxon>Elateridae</taxon>
        <taxon>Agrypninae</taxon>
        <taxon>Pyrophorini</taxon>
        <taxon>Ignelater</taxon>
    </lineage>
</organism>
<evidence type="ECO:0008006" key="3">
    <source>
        <dbReference type="Google" id="ProtNLM"/>
    </source>
</evidence>
<protein>
    <recommendedName>
        <fullName evidence="3">DUF4371 domain-containing protein</fullName>
    </recommendedName>
</protein>
<name>A0A8K0G1M0_IGNLU</name>
<sequence>MTGHYSGLQDRIKKKSKLAKFVPCTAHSLNLVGICAAECCPLHQPIDGWSARVDASTVLNNSYDAFKEALEVTIADSEQSPKTKAEGKGVLQKMLNLETGVILSFWKDVLIQKKRKLLPGGYDKDIVFDGKRDMEVNMYYMVIDNIVSELEK</sequence>
<evidence type="ECO:0000313" key="2">
    <source>
        <dbReference type="Proteomes" id="UP000801492"/>
    </source>
</evidence>
<proteinExistence type="predicted"/>
<comment type="caution">
    <text evidence="1">The sequence shown here is derived from an EMBL/GenBank/DDBJ whole genome shotgun (WGS) entry which is preliminary data.</text>
</comment>
<reference evidence="1" key="1">
    <citation type="submission" date="2019-08" db="EMBL/GenBank/DDBJ databases">
        <title>The genome of the North American firefly Photinus pyralis.</title>
        <authorList>
            <consortium name="Photinus pyralis genome working group"/>
            <person name="Fallon T.R."/>
            <person name="Sander Lower S.E."/>
            <person name="Weng J.-K."/>
        </authorList>
    </citation>
    <scope>NUCLEOTIDE SEQUENCE</scope>
    <source>
        <strain evidence="1">TRF0915ILg1</strain>
        <tissue evidence="1">Whole body</tissue>
    </source>
</reference>
<accession>A0A8K0G1M0</accession>
<dbReference type="AlphaFoldDB" id="A0A8K0G1M0"/>
<evidence type="ECO:0000313" key="1">
    <source>
        <dbReference type="EMBL" id="KAF2882434.1"/>
    </source>
</evidence>
<keyword evidence="2" id="KW-1185">Reference proteome</keyword>
<dbReference type="EMBL" id="VTPC01090618">
    <property type="protein sequence ID" value="KAF2882434.1"/>
    <property type="molecule type" value="Genomic_DNA"/>
</dbReference>
<gene>
    <name evidence="1" type="ORF">ILUMI_23753</name>
</gene>
<dbReference type="OrthoDB" id="10063284at2759"/>